<dbReference type="InterPro" id="IPR003594">
    <property type="entry name" value="HATPase_dom"/>
</dbReference>
<evidence type="ECO:0000256" key="7">
    <source>
        <dbReference type="SAM" id="Phobius"/>
    </source>
</evidence>
<dbReference type="Pfam" id="PF00512">
    <property type="entry name" value="HisKA"/>
    <property type="match status" value="1"/>
</dbReference>
<comment type="catalytic activity">
    <reaction evidence="1">
        <text>ATP + protein L-histidine = ADP + protein N-phospho-L-histidine.</text>
        <dbReference type="EC" id="2.7.13.3"/>
    </reaction>
</comment>
<evidence type="ECO:0000259" key="8">
    <source>
        <dbReference type="PROSITE" id="PS50109"/>
    </source>
</evidence>
<keyword evidence="10" id="KW-1185">Reference proteome</keyword>
<keyword evidence="9" id="KW-0547">Nucleotide-binding</keyword>
<dbReference type="InterPro" id="IPR003661">
    <property type="entry name" value="HisK_dim/P_dom"/>
</dbReference>
<name>A0ABT9A3C0_9SPHN</name>
<dbReference type="EC" id="2.7.13.3" evidence="2"/>
<evidence type="ECO:0000256" key="6">
    <source>
        <dbReference type="ARBA" id="ARBA00023012"/>
    </source>
</evidence>
<feature type="domain" description="Histidine kinase" evidence="8">
    <location>
        <begin position="152"/>
        <end position="367"/>
    </location>
</feature>
<evidence type="ECO:0000256" key="3">
    <source>
        <dbReference type="ARBA" id="ARBA00022553"/>
    </source>
</evidence>
<evidence type="ECO:0000313" key="10">
    <source>
        <dbReference type="Proteomes" id="UP001176468"/>
    </source>
</evidence>
<dbReference type="InterPro" id="IPR050736">
    <property type="entry name" value="Sensor_HK_Regulatory"/>
</dbReference>
<dbReference type="InterPro" id="IPR005467">
    <property type="entry name" value="His_kinase_dom"/>
</dbReference>
<dbReference type="Proteomes" id="UP001176468">
    <property type="component" value="Unassembled WGS sequence"/>
</dbReference>
<dbReference type="PRINTS" id="PR00344">
    <property type="entry name" value="BCTRLSENSOR"/>
</dbReference>
<feature type="transmembrane region" description="Helical" evidence="7">
    <location>
        <begin position="93"/>
        <end position="115"/>
    </location>
</feature>
<sequence length="367" mass="38653">MISQMEGARDRATRDALLVAYRDAIERESALIKGARSAGQVREMAEVDDLARLARGPGNREPLRALVTRIAARERGEAEAVATEMHQLRERTIILAVTLSAGAALLSLAGGWALLAANRTLERDVAARTGELAEANARLVEIDRSRRLFFAKTGHELRTPITALRGEAEVALGDPAPTIATLTEAITHIGVQAGLLGRRVEDLLTLARADEGKIALQRAPIDLSAVVMEAIDQAAPHARSNAVALAVDSEGARIPLLGDAKWLVQALVAILDNGIKFAPANSTLRLAVAHAAGDASIAISDTGPGVLPVELPRVFDAYYQTAEGVSRGGSGLGLALARWVVDQHGGSIVARNDDPGCTILLHLPVAA</sequence>
<dbReference type="CDD" id="cd00075">
    <property type="entry name" value="HATPase"/>
    <property type="match status" value="1"/>
</dbReference>
<keyword evidence="7" id="KW-1133">Transmembrane helix</keyword>
<dbReference type="Gene3D" id="1.10.287.130">
    <property type="match status" value="1"/>
</dbReference>
<dbReference type="SMART" id="SM00387">
    <property type="entry name" value="HATPase_c"/>
    <property type="match status" value="1"/>
</dbReference>
<evidence type="ECO:0000256" key="1">
    <source>
        <dbReference type="ARBA" id="ARBA00000085"/>
    </source>
</evidence>
<keyword evidence="3" id="KW-0597">Phosphoprotein</keyword>
<evidence type="ECO:0000256" key="2">
    <source>
        <dbReference type="ARBA" id="ARBA00012438"/>
    </source>
</evidence>
<keyword evidence="7" id="KW-0472">Membrane</keyword>
<keyword evidence="5" id="KW-0418">Kinase</keyword>
<gene>
    <name evidence="9" type="ORF">Q5H94_16405</name>
</gene>
<keyword evidence="4" id="KW-0808">Transferase</keyword>
<evidence type="ECO:0000313" key="9">
    <source>
        <dbReference type="EMBL" id="MDO7843917.1"/>
    </source>
</evidence>
<dbReference type="InterPro" id="IPR004358">
    <property type="entry name" value="Sig_transdc_His_kin-like_C"/>
</dbReference>
<dbReference type="InterPro" id="IPR036097">
    <property type="entry name" value="HisK_dim/P_sf"/>
</dbReference>
<dbReference type="PANTHER" id="PTHR43711:SF1">
    <property type="entry name" value="HISTIDINE KINASE 1"/>
    <property type="match status" value="1"/>
</dbReference>
<dbReference type="Pfam" id="PF02518">
    <property type="entry name" value="HATPase_c"/>
    <property type="match status" value="1"/>
</dbReference>
<keyword evidence="7" id="KW-0812">Transmembrane</keyword>
<reference evidence="9" key="1">
    <citation type="submission" date="2023-07" db="EMBL/GenBank/DDBJ databases">
        <authorList>
            <person name="Kim M.K."/>
        </authorList>
    </citation>
    <scope>NUCLEOTIDE SEQUENCE</scope>
    <source>
        <strain evidence="9">CA1-15</strain>
    </source>
</reference>
<dbReference type="Gene3D" id="3.30.565.10">
    <property type="entry name" value="Histidine kinase-like ATPase, C-terminal domain"/>
    <property type="match status" value="1"/>
</dbReference>
<organism evidence="9 10">
    <name type="scientific">Sphingomonas immobilis</name>
    <dbReference type="NCBI Taxonomy" id="3063997"/>
    <lineage>
        <taxon>Bacteria</taxon>
        <taxon>Pseudomonadati</taxon>
        <taxon>Pseudomonadota</taxon>
        <taxon>Alphaproteobacteria</taxon>
        <taxon>Sphingomonadales</taxon>
        <taxon>Sphingomonadaceae</taxon>
        <taxon>Sphingomonas</taxon>
    </lineage>
</organism>
<dbReference type="GO" id="GO:0005524">
    <property type="term" value="F:ATP binding"/>
    <property type="evidence" value="ECO:0007669"/>
    <property type="project" value="UniProtKB-KW"/>
</dbReference>
<dbReference type="SUPFAM" id="SSF55874">
    <property type="entry name" value="ATPase domain of HSP90 chaperone/DNA topoisomerase II/histidine kinase"/>
    <property type="match status" value="1"/>
</dbReference>
<evidence type="ECO:0000256" key="4">
    <source>
        <dbReference type="ARBA" id="ARBA00022679"/>
    </source>
</evidence>
<proteinExistence type="predicted"/>
<dbReference type="PROSITE" id="PS50109">
    <property type="entry name" value="HIS_KIN"/>
    <property type="match status" value="1"/>
</dbReference>
<dbReference type="PANTHER" id="PTHR43711">
    <property type="entry name" value="TWO-COMPONENT HISTIDINE KINASE"/>
    <property type="match status" value="1"/>
</dbReference>
<protein>
    <recommendedName>
        <fullName evidence="2">histidine kinase</fullName>
        <ecNumber evidence="2">2.7.13.3</ecNumber>
    </recommendedName>
</protein>
<comment type="caution">
    <text evidence="9">The sequence shown here is derived from an EMBL/GenBank/DDBJ whole genome shotgun (WGS) entry which is preliminary data.</text>
</comment>
<keyword evidence="6" id="KW-0902">Two-component regulatory system</keyword>
<dbReference type="CDD" id="cd00082">
    <property type="entry name" value="HisKA"/>
    <property type="match status" value="1"/>
</dbReference>
<accession>A0ABT9A3C0</accession>
<evidence type="ECO:0000256" key="5">
    <source>
        <dbReference type="ARBA" id="ARBA00022777"/>
    </source>
</evidence>
<dbReference type="EMBL" id="JAUQSZ010000012">
    <property type="protein sequence ID" value="MDO7843917.1"/>
    <property type="molecule type" value="Genomic_DNA"/>
</dbReference>
<dbReference type="SUPFAM" id="SSF47384">
    <property type="entry name" value="Homodimeric domain of signal transducing histidine kinase"/>
    <property type="match status" value="1"/>
</dbReference>
<keyword evidence="9" id="KW-0067">ATP-binding</keyword>
<dbReference type="RefSeq" id="WP_304562373.1">
    <property type="nucleotide sequence ID" value="NZ_JAUQSZ010000012.1"/>
</dbReference>
<dbReference type="SMART" id="SM00388">
    <property type="entry name" value="HisKA"/>
    <property type="match status" value="1"/>
</dbReference>
<dbReference type="InterPro" id="IPR036890">
    <property type="entry name" value="HATPase_C_sf"/>
</dbReference>